<dbReference type="InterPro" id="IPR002319">
    <property type="entry name" value="Phenylalanyl-tRNA_Synthase"/>
</dbReference>
<comment type="subcellular location">
    <subcellularLocation>
        <location evidence="1 11">Cytoplasm</location>
    </subcellularLocation>
</comment>
<dbReference type="CDD" id="cd00090">
    <property type="entry name" value="HTH_ARSR"/>
    <property type="match status" value="1"/>
</dbReference>
<dbReference type="SUPFAM" id="SSF46785">
    <property type="entry name" value="Winged helix' DNA-binding domain"/>
    <property type="match status" value="1"/>
</dbReference>
<evidence type="ECO:0000256" key="8">
    <source>
        <dbReference type="ARBA" id="ARBA00022842"/>
    </source>
</evidence>
<feature type="binding site" evidence="11">
    <location>
        <position position="390"/>
    </location>
    <ligand>
        <name>L-phenylalanine</name>
        <dbReference type="ChEBI" id="CHEBI:58095"/>
    </ligand>
</feature>
<keyword evidence="10 11" id="KW-0030">Aminoacyl-tRNA synthetase</keyword>
<dbReference type="HOGENOM" id="CLU_025086_2_2_2"/>
<dbReference type="Gene3D" id="3.30.930.10">
    <property type="entry name" value="Bira Bifunctional Protein, Domain 2"/>
    <property type="match status" value="1"/>
</dbReference>
<comment type="caution">
    <text evidence="11">Lacks conserved residue(s) required for the propagation of feature annotation.</text>
</comment>
<dbReference type="PANTHER" id="PTHR11538:SF40">
    <property type="entry name" value="PHENYLALANINE--TRNA LIGASE ALPHA SUBUNIT"/>
    <property type="match status" value="1"/>
</dbReference>
<comment type="subunit">
    <text evidence="11">Tetramer of two alpha and two beta subunits.</text>
</comment>
<dbReference type="GO" id="GO:0005737">
    <property type="term" value="C:cytoplasm"/>
    <property type="evidence" value="ECO:0007669"/>
    <property type="project" value="UniProtKB-SubCell"/>
</dbReference>
<dbReference type="NCBIfam" id="TIGR00468">
    <property type="entry name" value="pheS"/>
    <property type="match status" value="1"/>
</dbReference>
<keyword evidence="6 11" id="KW-0547">Nucleotide-binding</keyword>
<comment type="catalytic activity">
    <reaction evidence="11">
        <text>tRNA(Phe) + L-phenylalanine + ATP = L-phenylalanyl-tRNA(Phe) + AMP + diphosphate + H(+)</text>
        <dbReference type="Rhea" id="RHEA:19413"/>
        <dbReference type="Rhea" id="RHEA-COMP:9668"/>
        <dbReference type="Rhea" id="RHEA-COMP:9699"/>
        <dbReference type="ChEBI" id="CHEBI:15378"/>
        <dbReference type="ChEBI" id="CHEBI:30616"/>
        <dbReference type="ChEBI" id="CHEBI:33019"/>
        <dbReference type="ChEBI" id="CHEBI:58095"/>
        <dbReference type="ChEBI" id="CHEBI:78442"/>
        <dbReference type="ChEBI" id="CHEBI:78531"/>
        <dbReference type="ChEBI" id="CHEBI:456215"/>
        <dbReference type="EC" id="6.1.1.20"/>
    </reaction>
</comment>
<accession>F4FYF4</accession>
<dbReference type="GO" id="GO:0004826">
    <property type="term" value="F:phenylalanine-tRNA ligase activity"/>
    <property type="evidence" value="ECO:0007669"/>
    <property type="project" value="UniProtKB-UniRule"/>
</dbReference>
<gene>
    <name evidence="11" type="primary">pheS</name>
    <name evidence="13" type="ordered locus">Mcup_0164</name>
</gene>
<keyword evidence="5 11" id="KW-0479">Metal-binding</keyword>
<evidence type="ECO:0000256" key="3">
    <source>
        <dbReference type="ARBA" id="ARBA00022490"/>
    </source>
</evidence>
<dbReference type="Pfam" id="PF13412">
    <property type="entry name" value="HTH_24"/>
    <property type="match status" value="1"/>
</dbReference>
<dbReference type="GO" id="GO:0000287">
    <property type="term" value="F:magnesium ion binding"/>
    <property type="evidence" value="ECO:0007669"/>
    <property type="project" value="UniProtKB-UniRule"/>
</dbReference>
<dbReference type="PATRIC" id="fig|1006006.8.peg.165"/>
<feature type="binding site" evidence="11">
    <location>
        <position position="312"/>
    </location>
    <ligand>
        <name>L-phenylalanine</name>
        <dbReference type="ChEBI" id="CHEBI:58095"/>
    </ligand>
</feature>
<proteinExistence type="inferred from homology"/>
<dbReference type="CDD" id="cd00496">
    <property type="entry name" value="PheRS_alpha_core"/>
    <property type="match status" value="1"/>
</dbReference>
<dbReference type="EC" id="6.1.1.20" evidence="11"/>
<evidence type="ECO:0000256" key="9">
    <source>
        <dbReference type="ARBA" id="ARBA00022917"/>
    </source>
</evidence>
<dbReference type="GO" id="GO:0000049">
    <property type="term" value="F:tRNA binding"/>
    <property type="evidence" value="ECO:0007669"/>
    <property type="project" value="InterPro"/>
</dbReference>
<dbReference type="InterPro" id="IPR045864">
    <property type="entry name" value="aa-tRNA-synth_II/BPL/LPL"/>
</dbReference>
<dbReference type="EMBL" id="CP002656">
    <property type="protein sequence ID" value="AEB94273.1"/>
    <property type="molecule type" value="Genomic_DNA"/>
</dbReference>
<sequence length="466" mass="53747">MMLSENELKIIQFLKERKKATTDEISEGTNLPLSSIFSNIANLEAKGVIKQISSEVKKRVKLTEEGERRLREGLPEDKLISILGGRETKVHEIKERLGKDFEIGLGWAKRKGLISIEGDLIRPKVERFTSPEYVGLVEISQGKIPNESILDTLVKRKLVEVKEERVIRVELVKDVEVKPVELYLTHEMLSTGTWRNYEFKPYNVDAQPPFFPLGKTHYFRDFIEKVKDLMITLGFTEVVGGYVEMEFFNFDMLFQAQDHPAREIHDSFVVEGQGKLPSQDLVRKVKEAHERWWRYLWNEDNAKRLVLRSQTTAVTARVLSEGERRRKVFTIGKVFRPDAIDATHLIEFHQMDGLVIEEGFTFKDLLSTLRDIFQGLGIKKLKFKPGYFPFTEPSVEIYGYIESLGWKEMAGAGLLRKEVTEPAGVYLPAGAWGIGIDRLAMSFLGVQDIRDLYSWDIEYLRNKRVI</sequence>
<evidence type="ECO:0000256" key="1">
    <source>
        <dbReference type="ARBA" id="ARBA00004496"/>
    </source>
</evidence>
<evidence type="ECO:0000256" key="5">
    <source>
        <dbReference type="ARBA" id="ARBA00022723"/>
    </source>
</evidence>
<name>F4FYF4_METCR</name>
<dbReference type="eggNOG" id="arCOG00410">
    <property type="taxonomic scope" value="Archaea"/>
</dbReference>
<dbReference type="NCBIfam" id="NF003210">
    <property type="entry name" value="PRK04172.1"/>
    <property type="match status" value="1"/>
</dbReference>
<dbReference type="GO" id="GO:0006432">
    <property type="term" value="P:phenylalanyl-tRNA aminoacylation"/>
    <property type="evidence" value="ECO:0007669"/>
    <property type="project" value="UniProtKB-UniRule"/>
</dbReference>
<evidence type="ECO:0000313" key="14">
    <source>
        <dbReference type="Proteomes" id="UP000007812"/>
    </source>
</evidence>
<dbReference type="InterPro" id="IPR004529">
    <property type="entry name" value="Phe-tRNA-synth_IIc_asu"/>
</dbReference>
<dbReference type="Pfam" id="PF01409">
    <property type="entry name" value="tRNA-synt_2d"/>
    <property type="match status" value="1"/>
</dbReference>
<dbReference type="PROSITE" id="PS50862">
    <property type="entry name" value="AA_TRNA_LIGASE_II"/>
    <property type="match status" value="1"/>
</dbReference>
<dbReference type="InterPro" id="IPR006195">
    <property type="entry name" value="aa-tRNA-synth_II"/>
</dbReference>
<dbReference type="AlphaFoldDB" id="F4FYF4"/>
<dbReference type="InterPro" id="IPR036388">
    <property type="entry name" value="WH-like_DNA-bd_sf"/>
</dbReference>
<feature type="domain" description="Aminoacyl-transfer RNA synthetases class-II family profile" evidence="12">
    <location>
        <begin position="219"/>
        <end position="466"/>
    </location>
</feature>
<evidence type="ECO:0000259" key="12">
    <source>
        <dbReference type="PROSITE" id="PS50862"/>
    </source>
</evidence>
<evidence type="ECO:0000256" key="11">
    <source>
        <dbReference type="HAMAP-Rule" id="MF_00282"/>
    </source>
</evidence>
<dbReference type="InterPro" id="IPR022917">
    <property type="entry name" value="Phe_tRNA_ligase_alpha_bac/arc"/>
</dbReference>
<evidence type="ECO:0000256" key="2">
    <source>
        <dbReference type="ARBA" id="ARBA00006703"/>
    </source>
</evidence>
<dbReference type="GO" id="GO:0005524">
    <property type="term" value="F:ATP binding"/>
    <property type="evidence" value="ECO:0007669"/>
    <property type="project" value="UniProtKB-UniRule"/>
</dbReference>
<dbReference type="SUPFAM" id="SSF55681">
    <property type="entry name" value="Class II aaRS and biotin synthetases"/>
    <property type="match status" value="1"/>
</dbReference>
<comment type="similarity">
    <text evidence="2 11">Belongs to the class-II aminoacyl-tRNA synthetase family. Phe-tRNA synthetase alpha subunit type 2 subfamily.</text>
</comment>
<evidence type="ECO:0000256" key="10">
    <source>
        <dbReference type="ARBA" id="ARBA00023146"/>
    </source>
</evidence>
<protein>
    <recommendedName>
        <fullName evidence="11">Phenylalanine--tRNA ligase alpha subunit</fullName>
        <ecNumber evidence="11">6.1.1.20</ecNumber>
    </recommendedName>
    <alternativeName>
        <fullName evidence="11">Phenylalanyl-tRNA synthetase alpha subunit</fullName>
        <shortName evidence="11">PheRS</shortName>
    </alternativeName>
</protein>
<keyword evidence="7 11" id="KW-0067">ATP-binding</keyword>
<feature type="binding site" evidence="11">
    <location>
        <position position="392"/>
    </location>
    <ligand>
        <name>Mg(2+)</name>
        <dbReference type="ChEBI" id="CHEBI:18420"/>
        <note>ligand shared with heterodimeric partner</note>
    </ligand>
</feature>
<evidence type="ECO:0000256" key="6">
    <source>
        <dbReference type="ARBA" id="ARBA00022741"/>
    </source>
</evidence>
<dbReference type="HAMAP" id="MF_00282">
    <property type="entry name" value="Phe_tRNA_synth_alpha2"/>
    <property type="match status" value="1"/>
</dbReference>
<evidence type="ECO:0000256" key="4">
    <source>
        <dbReference type="ARBA" id="ARBA00022598"/>
    </source>
</evidence>
<comment type="cofactor">
    <cofactor evidence="11">
        <name>Mg(2+)</name>
        <dbReference type="ChEBI" id="CHEBI:18420"/>
    </cofactor>
    <text evidence="11">Binds 2 magnesium ions per tetramer.</text>
</comment>
<dbReference type="InterPro" id="IPR036390">
    <property type="entry name" value="WH_DNA-bd_sf"/>
</dbReference>
<keyword evidence="4 11" id="KW-0436">Ligase</keyword>
<keyword evidence="3 11" id="KW-0963">Cytoplasm</keyword>
<dbReference type="Gene3D" id="1.10.10.10">
    <property type="entry name" value="Winged helix-like DNA-binding domain superfamily/Winged helix DNA-binding domain"/>
    <property type="match status" value="1"/>
</dbReference>
<organism evidence="13 14">
    <name type="scientific">Metallosphaera cuprina (strain Ar-4)</name>
    <dbReference type="NCBI Taxonomy" id="1006006"/>
    <lineage>
        <taxon>Archaea</taxon>
        <taxon>Thermoproteota</taxon>
        <taxon>Thermoprotei</taxon>
        <taxon>Sulfolobales</taxon>
        <taxon>Sulfolobaceae</taxon>
        <taxon>Metallosphaera</taxon>
    </lineage>
</organism>
<dbReference type="KEGG" id="mcn:Mcup_0164"/>
<keyword evidence="14" id="KW-1185">Reference proteome</keyword>
<evidence type="ECO:0000313" key="13">
    <source>
        <dbReference type="EMBL" id="AEB94273.1"/>
    </source>
</evidence>
<reference evidence="13 14" key="1">
    <citation type="journal article" date="2011" name="J. Bacteriol.">
        <title>Complete genome sequence of Metallosphaera cuprina, a metal sulfide-oxidizing archaeon from a hot spring.</title>
        <authorList>
            <person name="Liu L.J."/>
            <person name="You X.Y."/>
            <person name="Zheng H."/>
            <person name="Wang S."/>
            <person name="Jiang C.Y."/>
            <person name="Liu S.J."/>
        </authorList>
    </citation>
    <scope>NUCLEOTIDE SEQUENCE [LARGE SCALE GENOMIC DNA]</scope>
    <source>
        <strain evidence="13 14">Ar-4</strain>
    </source>
</reference>
<dbReference type="PANTHER" id="PTHR11538">
    <property type="entry name" value="PHENYLALANYL-TRNA SYNTHETASE"/>
    <property type="match status" value="1"/>
</dbReference>
<dbReference type="Proteomes" id="UP000007812">
    <property type="component" value="Chromosome"/>
</dbReference>
<evidence type="ECO:0000256" key="7">
    <source>
        <dbReference type="ARBA" id="ARBA00022840"/>
    </source>
</evidence>
<keyword evidence="8 11" id="KW-0460">Magnesium</keyword>
<dbReference type="InterPro" id="IPR011991">
    <property type="entry name" value="ArsR-like_HTH"/>
</dbReference>
<keyword evidence="9 11" id="KW-0648">Protein biosynthesis</keyword>
<dbReference type="STRING" id="1006006.Mcup_0164"/>